<sequence>MSSMPKPNFLVSAIQLALLFLMLYVCFLIVKPFTIPVIWGMILAISLYPLHLKIARSLGGRLKLSATLISLVGISLIILPLALFGTASWEHGSHFFELATSGELKVPPPSMSVKEWPVFGPDLYNFWLAASRNLETTLITHAAAIKDIFGTMVGTVGGIVGSAFAFVFSLIIAGIFLTKAEESSKFASIVASGLAGAHGPNLVTLVSQTIKSVATGVIGVAAIQAVAATIGMALVGIPGSAIFGLIIMILAISQLPPIIILGPMAAYVFSVSPGTPAVLFLIWSLVVSASDGFLKPMFLGRGMEIPMLVILLGAIGGMLLAGILGLFVGAVFLALGYTIFMAWLEGEHPQTSEEVEREHS</sequence>
<feature type="transmembrane region" description="Helical" evidence="6">
    <location>
        <begin position="64"/>
        <end position="84"/>
    </location>
</feature>
<dbReference type="Proteomes" id="UP000286482">
    <property type="component" value="Unassembled WGS sequence"/>
</dbReference>
<keyword evidence="4 6" id="KW-1133">Transmembrane helix</keyword>
<dbReference type="Pfam" id="PF01594">
    <property type="entry name" value="AI-2E_transport"/>
    <property type="match status" value="1"/>
</dbReference>
<name>A0A420EGF4_9ALTE</name>
<proteinExistence type="inferred from homology"/>
<reference evidence="7 8" key="1">
    <citation type="submission" date="2018-09" db="EMBL/GenBank/DDBJ databases">
        <authorList>
            <person name="Wang Z."/>
        </authorList>
    </citation>
    <scope>NUCLEOTIDE SEQUENCE [LARGE SCALE GENOMIC DNA]</scope>
    <source>
        <strain evidence="7 8">ALS 81</strain>
    </source>
</reference>
<keyword evidence="3 6" id="KW-0812">Transmembrane</keyword>
<protein>
    <submittedName>
        <fullName evidence="7">AI-2E family transporter</fullName>
    </submittedName>
</protein>
<evidence type="ECO:0000256" key="5">
    <source>
        <dbReference type="ARBA" id="ARBA00023136"/>
    </source>
</evidence>
<evidence type="ECO:0000313" key="8">
    <source>
        <dbReference type="Proteomes" id="UP000286482"/>
    </source>
</evidence>
<feature type="transmembrane region" description="Helical" evidence="6">
    <location>
        <begin position="242"/>
        <end position="269"/>
    </location>
</feature>
<dbReference type="AlphaFoldDB" id="A0A420EGF4"/>
<gene>
    <name evidence="7" type="ORF">DBZ36_04675</name>
</gene>
<comment type="similarity">
    <text evidence="2">Belongs to the autoinducer-2 exporter (AI-2E) (TC 2.A.86) family.</text>
</comment>
<dbReference type="OrthoDB" id="106838at2"/>
<evidence type="ECO:0000256" key="2">
    <source>
        <dbReference type="ARBA" id="ARBA00009773"/>
    </source>
</evidence>
<keyword evidence="5 6" id="KW-0472">Membrane</keyword>
<evidence type="ECO:0000256" key="4">
    <source>
        <dbReference type="ARBA" id="ARBA00022989"/>
    </source>
</evidence>
<dbReference type="EMBL" id="RAQO01000004">
    <property type="protein sequence ID" value="RKF19757.1"/>
    <property type="molecule type" value="Genomic_DNA"/>
</dbReference>
<evidence type="ECO:0000256" key="6">
    <source>
        <dbReference type="SAM" id="Phobius"/>
    </source>
</evidence>
<evidence type="ECO:0000256" key="1">
    <source>
        <dbReference type="ARBA" id="ARBA00004141"/>
    </source>
</evidence>
<evidence type="ECO:0000313" key="7">
    <source>
        <dbReference type="EMBL" id="RKF19757.1"/>
    </source>
</evidence>
<dbReference type="GO" id="GO:0016020">
    <property type="term" value="C:membrane"/>
    <property type="evidence" value="ECO:0007669"/>
    <property type="project" value="UniProtKB-SubCell"/>
</dbReference>
<feature type="transmembrane region" description="Helical" evidence="6">
    <location>
        <begin position="36"/>
        <end position="52"/>
    </location>
</feature>
<feature type="transmembrane region" description="Helical" evidence="6">
    <location>
        <begin position="213"/>
        <end position="235"/>
    </location>
</feature>
<evidence type="ECO:0000256" key="3">
    <source>
        <dbReference type="ARBA" id="ARBA00022692"/>
    </source>
</evidence>
<comment type="caution">
    <text evidence="7">The sequence shown here is derived from an EMBL/GenBank/DDBJ whole genome shotgun (WGS) entry which is preliminary data.</text>
</comment>
<feature type="transmembrane region" description="Helical" evidence="6">
    <location>
        <begin position="275"/>
        <end position="294"/>
    </location>
</feature>
<organism evidence="7 8">
    <name type="scientific">Alginatibacterium sediminis</name>
    <dbReference type="NCBI Taxonomy" id="2164068"/>
    <lineage>
        <taxon>Bacteria</taxon>
        <taxon>Pseudomonadati</taxon>
        <taxon>Pseudomonadota</taxon>
        <taxon>Gammaproteobacteria</taxon>
        <taxon>Alteromonadales</taxon>
        <taxon>Alteromonadaceae</taxon>
        <taxon>Alginatibacterium</taxon>
    </lineage>
</organism>
<feature type="transmembrane region" description="Helical" evidence="6">
    <location>
        <begin position="9"/>
        <end position="30"/>
    </location>
</feature>
<comment type="subcellular location">
    <subcellularLocation>
        <location evidence="1">Membrane</location>
        <topology evidence="1">Multi-pass membrane protein</topology>
    </subcellularLocation>
</comment>
<dbReference type="InterPro" id="IPR002549">
    <property type="entry name" value="AI-2E-like"/>
</dbReference>
<dbReference type="RefSeq" id="WP_120353762.1">
    <property type="nucleotide sequence ID" value="NZ_RAQO01000004.1"/>
</dbReference>
<feature type="transmembrane region" description="Helical" evidence="6">
    <location>
        <begin position="306"/>
        <end position="339"/>
    </location>
</feature>
<keyword evidence="8" id="KW-1185">Reference proteome</keyword>
<accession>A0A420EGF4</accession>
<feature type="transmembrane region" description="Helical" evidence="6">
    <location>
        <begin position="156"/>
        <end position="177"/>
    </location>
</feature>